<dbReference type="AlphaFoldDB" id="A0A6J1I8F9"/>
<sequence>MVPLVKFIRNFCVKIQQIPKPIYKNPNPSHNSSQPITQTYKPFNISPPIASKLSSPLALLLLLLLNLLFFTKVSSTYVPCPPPPPKPHKPTPSRQPPSLPKCPRDTLKLSLCTDLLDGLVHVVIGSPPKSPCCTLIQGLVDLEAAVCLCTAVKARALGLQIDLSVSLSLLLNYCGKKVPSGFHCPA</sequence>
<dbReference type="InterPro" id="IPR027923">
    <property type="entry name" value="Hydrophob_seed_dom"/>
</dbReference>
<gene>
    <name evidence="5" type="primary">LOC111471919</name>
</gene>
<dbReference type="KEGG" id="cmax:111471919"/>
<feature type="domain" description="Bifunctional inhibitor/plant lipid transfer protein/seed storage helical" evidence="3">
    <location>
        <begin position="102"/>
        <end position="184"/>
    </location>
</feature>
<dbReference type="SUPFAM" id="SSF47699">
    <property type="entry name" value="Bifunctional inhibitor/lipid-transfer protein/seed storage 2S albumin"/>
    <property type="match status" value="1"/>
</dbReference>
<evidence type="ECO:0000256" key="1">
    <source>
        <dbReference type="ARBA" id="ARBA00008965"/>
    </source>
</evidence>
<dbReference type="OrthoDB" id="696558at2759"/>
<dbReference type="Pfam" id="PF14547">
    <property type="entry name" value="Hydrophob_seed"/>
    <property type="match status" value="1"/>
</dbReference>
<name>A0A6J1I8F9_CUCMA</name>
<evidence type="ECO:0000313" key="5">
    <source>
        <dbReference type="RefSeq" id="XP_022973361.1"/>
    </source>
</evidence>
<feature type="region of interest" description="Disordered" evidence="2">
    <location>
        <begin position="81"/>
        <end position="101"/>
    </location>
</feature>
<reference evidence="5" key="1">
    <citation type="submission" date="2025-08" db="UniProtKB">
        <authorList>
            <consortium name="RefSeq"/>
        </authorList>
    </citation>
    <scope>IDENTIFICATION</scope>
    <source>
        <tissue evidence="5">Young leaves</tissue>
    </source>
</reference>
<accession>A0A6J1I8F9</accession>
<dbReference type="RefSeq" id="XP_022973361.1">
    <property type="nucleotide sequence ID" value="XM_023117593.1"/>
</dbReference>
<dbReference type="InterPro" id="IPR051636">
    <property type="entry name" value="Plant_LTP/defense-related"/>
</dbReference>
<dbReference type="InterPro" id="IPR016140">
    <property type="entry name" value="Bifunc_inhib/LTP/seed_store"/>
</dbReference>
<evidence type="ECO:0000259" key="3">
    <source>
        <dbReference type="SMART" id="SM00499"/>
    </source>
</evidence>
<dbReference type="SMART" id="SM00499">
    <property type="entry name" value="AAI"/>
    <property type="match status" value="1"/>
</dbReference>
<organism evidence="4 5">
    <name type="scientific">Cucurbita maxima</name>
    <name type="common">Pumpkin</name>
    <name type="synonym">Winter squash</name>
    <dbReference type="NCBI Taxonomy" id="3661"/>
    <lineage>
        <taxon>Eukaryota</taxon>
        <taxon>Viridiplantae</taxon>
        <taxon>Streptophyta</taxon>
        <taxon>Embryophyta</taxon>
        <taxon>Tracheophyta</taxon>
        <taxon>Spermatophyta</taxon>
        <taxon>Magnoliopsida</taxon>
        <taxon>eudicotyledons</taxon>
        <taxon>Gunneridae</taxon>
        <taxon>Pentapetalae</taxon>
        <taxon>rosids</taxon>
        <taxon>fabids</taxon>
        <taxon>Cucurbitales</taxon>
        <taxon>Cucurbitaceae</taxon>
        <taxon>Cucurbiteae</taxon>
        <taxon>Cucurbita</taxon>
    </lineage>
</organism>
<protein>
    <submittedName>
        <fullName evidence="5">14 kDa proline-rich protein DC2.15-like</fullName>
    </submittedName>
</protein>
<comment type="similarity">
    <text evidence="1">Belongs to the plant LTP family. PEARLI1 subfamily.</text>
</comment>
<dbReference type="CDD" id="cd01958">
    <property type="entry name" value="HPS_like"/>
    <property type="match status" value="1"/>
</dbReference>
<dbReference type="Gene3D" id="1.10.110.10">
    <property type="entry name" value="Plant lipid-transfer and hydrophobic proteins"/>
    <property type="match status" value="1"/>
</dbReference>
<dbReference type="GeneID" id="111471919"/>
<proteinExistence type="inferred from homology"/>
<evidence type="ECO:0000313" key="4">
    <source>
        <dbReference type="Proteomes" id="UP000504608"/>
    </source>
</evidence>
<evidence type="ECO:0000256" key="2">
    <source>
        <dbReference type="SAM" id="MobiDB-lite"/>
    </source>
</evidence>
<keyword evidence="4" id="KW-1185">Reference proteome</keyword>
<dbReference type="InterPro" id="IPR036312">
    <property type="entry name" value="Bifun_inhib/LTP/seed_sf"/>
</dbReference>
<dbReference type="PANTHER" id="PTHR31731">
    <property type="match status" value="1"/>
</dbReference>
<dbReference type="Proteomes" id="UP000504608">
    <property type="component" value="Unplaced"/>
</dbReference>